<dbReference type="GeneID" id="13394307"/>
<dbReference type="RefSeq" id="XP_003857594.1">
    <property type="nucleotide sequence ID" value="XM_003857546.1"/>
</dbReference>
<feature type="non-terminal residue" evidence="1">
    <location>
        <position position="1"/>
    </location>
</feature>
<name>F9WZT6_ZYMTI</name>
<dbReference type="HOGENOM" id="CLU_2742000_0_0_1"/>
<organism evidence="1 2">
    <name type="scientific">Zymoseptoria tritici (strain CBS 115943 / IPO323)</name>
    <name type="common">Speckled leaf blotch fungus</name>
    <name type="synonym">Septoria tritici</name>
    <dbReference type="NCBI Taxonomy" id="336722"/>
    <lineage>
        <taxon>Eukaryota</taxon>
        <taxon>Fungi</taxon>
        <taxon>Dikarya</taxon>
        <taxon>Ascomycota</taxon>
        <taxon>Pezizomycotina</taxon>
        <taxon>Dothideomycetes</taxon>
        <taxon>Dothideomycetidae</taxon>
        <taxon>Mycosphaerellales</taxon>
        <taxon>Mycosphaerellaceae</taxon>
        <taxon>Zymoseptoria</taxon>
    </lineage>
</organism>
<accession>F9WZT6</accession>
<dbReference type="EMBL" id="CM001196">
    <property type="protein sequence ID" value="EGP92570.1"/>
    <property type="molecule type" value="Genomic_DNA"/>
</dbReference>
<protein>
    <submittedName>
        <fullName evidence="1">Uncharacterized protein</fullName>
    </submittedName>
</protein>
<gene>
    <name evidence="1" type="ORF">MYCGRDRAFT_102165</name>
</gene>
<reference evidence="1 2" key="1">
    <citation type="journal article" date="2011" name="PLoS Genet.">
        <title>Finished genome of the fungal wheat pathogen Mycosphaerella graminicola reveals dispensome structure, chromosome plasticity, and stealth pathogenesis.</title>
        <authorList>
            <person name="Goodwin S.B."/>
            <person name="Ben M'barek S."/>
            <person name="Dhillon B."/>
            <person name="Wittenberg A.H.J."/>
            <person name="Crane C.F."/>
            <person name="Hane J.K."/>
            <person name="Foster A.J."/>
            <person name="Van der Lee T.A.J."/>
            <person name="Grimwood J."/>
            <person name="Aerts A."/>
            <person name="Antoniw J."/>
            <person name="Bailey A."/>
            <person name="Bluhm B."/>
            <person name="Bowler J."/>
            <person name="Bristow J."/>
            <person name="van der Burgt A."/>
            <person name="Canto-Canche B."/>
            <person name="Churchill A.C.L."/>
            <person name="Conde-Ferraez L."/>
            <person name="Cools H.J."/>
            <person name="Coutinho P.M."/>
            <person name="Csukai M."/>
            <person name="Dehal P."/>
            <person name="De Wit P."/>
            <person name="Donzelli B."/>
            <person name="van de Geest H.C."/>
            <person name="van Ham R.C.H.J."/>
            <person name="Hammond-Kosack K.E."/>
            <person name="Henrissat B."/>
            <person name="Kilian A."/>
            <person name="Kobayashi A.K."/>
            <person name="Koopmann E."/>
            <person name="Kourmpetis Y."/>
            <person name="Kuzniar A."/>
            <person name="Lindquist E."/>
            <person name="Lombard V."/>
            <person name="Maliepaard C."/>
            <person name="Martins N."/>
            <person name="Mehrabi R."/>
            <person name="Nap J.P.H."/>
            <person name="Ponomarenko A."/>
            <person name="Rudd J.J."/>
            <person name="Salamov A."/>
            <person name="Schmutz J."/>
            <person name="Schouten H.J."/>
            <person name="Shapiro H."/>
            <person name="Stergiopoulos I."/>
            <person name="Torriani S.F.F."/>
            <person name="Tu H."/>
            <person name="de Vries R.P."/>
            <person name="Waalwijk C."/>
            <person name="Ware S.B."/>
            <person name="Wiebenga A."/>
            <person name="Zwiers L.-H."/>
            <person name="Oliver R.P."/>
            <person name="Grigoriev I.V."/>
            <person name="Kema G.H.J."/>
        </authorList>
    </citation>
    <scope>NUCLEOTIDE SEQUENCE [LARGE SCALE GENOMIC DNA]</scope>
    <source>
        <strain evidence="2">CBS 115943 / IPO323</strain>
    </source>
</reference>
<dbReference type="AlphaFoldDB" id="F9WZT6"/>
<evidence type="ECO:0000313" key="2">
    <source>
        <dbReference type="Proteomes" id="UP000008062"/>
    </source>
</evidence>
<sequence length="71" mass="7977">MLPSRQISVLCYMANVFEYTYSKVRRWYAKNGSATALRRVRGIVNGCTSEHGACEYAVRCRLNKSLSAPAT</sequence>
<evidence type="ECO:0000313" key="1">
    <source>
        <dbReference type="EMBL" id="EGP92570.1"/>
    </source>
</evidence>
<dbReference type="KEGG" id="ztr:MYCGRDRAFT_102165"/>
<proteinExistence type="predicted"/>
<dbReference type="InParanoid" id="F9WZT6"/>
<dbReference type="Proteomes" id="UP000008062">
    <property type="component" value="Chromosome 1"/>
</dbReference>
<keyword evidence="2" id="KW-1185">Reference proteome</keyword>